<feature type="compositionally biased region" description="Basic and acidic residues" evidence="5">
    <location>
        <begin position="869"/>
        <end position="881"/>
    </location>
</feature>
<dbReference type="InterPro" id="IPR027417">
    <property type="entry name" value="P-loop_NTPase"/>
</dbReference>
<dbReference type="InterPro" id="IPR001650">
    <property type="entry name" value="Helicase_C-like"/>
</dbReference>
<evidence type="ECO:0000313" key="7">
    <source>
        <dbReference type="EMBL" id="PZO88288.1"/>
    </source>
</evidence>
<keyword evidence="4" id="KW-0067">ATP-binding</keyword>
<dbReference type="GO" id="GO:0004386">
    <property type="term" value="F:helicase activity"/>
    <property type="evidence" value="ECO:0007669"/>
    <property type="project" value="UniProtKB-KW"/>
</dbReference>
<dbReference type="SMART" id="SM00490">
    <property type="entry name" value="HELICc"/>
    <property type="match status" value="1"/>
</dbReference>
<keyword evidence="1" id="KW-0547">Nucleotide-binding</keyword>
<accession>A0A2W5C2M1</accession>
<dbReference type="GO" id="GO:0005524">
    <property type="term" value="F:ATP binding"/>
    <property type="evidence" value="ECO:0007669"/>
    <property type="project" value="UniProtKB-KW"/>
</dbReference>
<feature type="region of interest" description="Disordered" evidence="5">
    <location>
        <begin position="855"/>
        <end position="969"/>
    </location>
</feature>
<evidence type="ECO:0000256" key="2">
    <source>
        <dbReference type="ARBA" id="ARBA00022801"/>
    </source>
</evidence>
<gene>
    <name evidence="7" type="ORF">DI626_02110</name>
</gene>
<dbReference type="Proteomes" id="UP000249557">
    <property type="component" value="Unassembled WGS sequence"/>
</dbReference>
<evidence type="ECO:0000256" key="4">
    <source>
        <dbReference type="ARBA" id="ARBA00022840"/>
    </source>
</evidence>
<evidence type="ECO:0000259" key="6">
    <source>
        <dbReference type="PROSITE" id="PS51194"/>
    </source>
</evidence>
<dbReference type="PANTHER" id="PTHR12131">
    <property type="entry name" value="ATP-DEPENDENT RNA AND DNA HELICASE"/>
    <property type="match status" value="1"/>
</dbReference>
<feature type="domain" description="Helicase C-terminal" evidence="6">
    <location>
        <begin position="161"/>
        <end position="314"/>
    </location>
</feature>
<proteinExistence type="predicted"/>
<feature type="compositionally biased region" description="Basic and acidic residues" evidence="5">
    <location>
        <begin position="944"/>
        <end position="958"/>
    </location>
</feature>
<protein>
    <submittedName>
        <fullName evidence="7">Helicase</fullName>
    </submittedName>
</protein>
<dbReference type="Gene3D" id="3.40.50.300">
    <property type="entry name" value="P-loop containing nucleotide triphosphate hydrolases"/>
    <property type="match status" value="2"/>
</dbReference>
<dbReference type="InterPro" id="IPR050699">
    <property type="entry name" value="RNA-DNA_Helicase"/>
</dbReference>
<dbReference type="SUPFAM" id="SSF52540">
    <property type="entry name" value="P-loop containing nucleoside triphosphate hydrolases"/>
    <property type="match status" value="2"/>
</dbReference>
<evidence type="ECO:0000256" key="1">
    <source>
        <dbReference type="ARBA" id="ARBA00022741"/>
    </source>
</evidence>
<organism evidence="7 8">
    <name type="scientific">Micavibrio aeruginosavorus</name>
    <dbReference type="NCBI Taxonomy" id="349221"/>
    <lineage>
        <taxon>Bacteria</taxon>
        <taxon>Pseudomonadati</taxon>
        <taxon>Bdellovibrionota</taxon>
        <taxon>Bdellovibrionia</taxon>
        <taxon>Bdellovibrionales</taxon>
        <taxon>Pseudobdellovibrionaceae</taxon>
        <taxon>Micavibrio</taxon>
    </lineage>
</organism>
<evidence type="ECO:0000313" key="8">
    <source>
        <dbReference type="Proteomes" id="UP000249557"/>
    </source>
</evidence>
<evidence type="ECO:0000256" key="5">
    <source>
        <dbReference type="SAM" id="MobiDB-lite"/>
    </source>
</evidence>
<comment type="caution">
    <text evidence="7">The sequence shown here is derived from an EMBL/GenBank/DDBJ whole genome shotgun (WGS) entry which is preliminary data.</text>
</comment>
<dbReference type="Pfam" id="PF00271">
    <property type="entry name" value="Helicase_C"/>
    <property type="match status" value="1"/>
</dbReference>
<dbReference type="EMBL" id="QFNK01000022">
    <property type="protein sequence ID" value="PZO88288.1"/>
    <property type="molecule type" value="Genomic_DNA"/>
</dbReference>
<evidence type="ECO:0000256" key="3">
    <source>
        <dbReference type="ARBA" id="ARBA00022806"/>
    </source>
</evidence>
<dbReference type="PANTHER" id="PTHR12131:SF1">
    <property type="entry name" value="ATP-DEPENDENT RNA HELICASE SUPV3L1, MITOCHONDRIAL-RELATED"/>
    <property type="match status" value="1"/>
</dbReference>
<dbReference type="AlphaFoldDB" id="A0A2W5C2M1"/>
<dbReference type="Pfam" id="PF22527">
    <property type="entry name" value="DEXQc_Suv3"/>
    <property type="match status" value="1"/>
</dbReference>
<reference evidence="7 8" key="1">
    <citation type="submission" date="2017-08" db="EMBL/GenBank/DDBJ databases">
        <title>Infants hospitalized years apart are colonized by the same room-sourced microbial strains.</title>
        <authorList>
            <person name="Brooks B."/>
            <person name="Olm M.R."/>
            <person name="Firek B.A."/>
            <person name="Baker R."/>
            <person name="Thomas B.C."/>
            <person name="Morowitz M.J."/>
            <person name="Banfield J.F."/>
        </authorList>
    </citation>
    <scope>NUCLEOTIDE SEQUENCE [LARGE SCALE GENOMIC DNA]</scope>
    <source>
        <strain evidence="7">S2_018_000_R2_104</strain>
    </source>
</reference>
<keyword evidence="2" id="KW-0378">Hydrolase</keyword>
<sequence length="986" mass="109887">MNVTSSAVKGDGRITAVLGPTNTGKTHYAIEQMLSYKTGCIGFPLRLLARENYDRVVEKKGRAAVALVTGEEKIIPENAKYFLCTVEAMPVEQEFEFIGIDEIQLCADPDRGHIFTDRLLRARGTEETMFMGSDTMRTIITSLIPYVNVITRPRLSTLEYTGFKKLTRLNKRTAVVAFSIDDVYAIADLIRRQRGGTAVVLGALSPRTRNAQVEMYQSGEVDFMVATDAIGMGLNMDIRHVALAATRKYDGEKPRPLTTAELAQIAGRAGRYTKDGTFGVTGNVRGLDPDVVEAIERHEFESLKHIYWRNAELDYGSPMALLRSLERGSGKSVLQKGRPSDDYVTLSQMVERDDVMARASGADAVRLLWDVCQIPDFRKTLAETHQDLVADIFLHLCDTDTPVLPEDWMEEHIRRLDSIEGDVDTLMTRISHVRTWTYVTHRKEWVENPEHWQGRTLRIEDRLSEALHEALTKRFVDKRSAVLLGKIEEGSPLLAGIKKDGEVVVEGQRVGVLAGFRFYPDETSGREEFKAVMTAARQALKPEIGNRLAMILKAEDKQFKLADDGQILWQQDVTNPLPGAPVGRIKKGDLLLKPRAEANDSNLLDGQDKNAVAEKLQEWLDRHVHFALEPLFRLTAGEDFTAQARGIAFQLQEALGILPREAVEDLIGGLDEEGRKALRARKVRMGPLLIFLPELNKPAAIRLRAILLSLWQGRELPAETPRDGMVSFTVDAQKIDGDYYRSIGYPVYGPRAIRVDMLDRVVCAVYDGAKDGKFQAQHKMAEWLGSNILDLYAVLEAMGHRMINDPASEKARDAAPLVSPSLEAMEAIAPVESDVTADAPKEDVASAEMDVPAIEEIPGGGPAMNAMPTEEKPAAKQEAVKPELATFRLKRGKANEASQPRERAPREKKEFSKADKKPFKKDDKKSGGRPDSRDGKKPFKKKDGRPQRDDRNEDRGERVYTSAPTTVADSPFAILQQLKLGNDKKS</sequence>
<feature type="compositionally biased region" description="Basic and acidic residues" evidence="5">
    <location>
        <begin position="899"/>
        <end position="937"/>
    </location>
</feature>
<name>A0A2W5C2M1_9BACT</name>
<dbReference type="InterPro" id="IPR055206">
    <property type="entry name" value="DEXQc_SUV3"/>
</dbReference>
<dbReference type="GO" id="GO:0016787">
    <property type="term" value="F:hydrolase activity"/>
    <property type="evidence" value="ECO:0007669"/>
    <property type="project" value="UniProtKB-KW"/>
</dbReference>
<keyword evidence="3 7" id="KW-0347">Helicase</keyword>
<dbReference type="PROSITE" id="PS51194">
    <property type="entry name" value="HELICASE_CTER"/>
    <property type="match status" value="1"/>
</dbReference>